<dbReference type="InterPro" id="IPR003737">
    <property type="entry name" value="GlcNAc_PI_deacetylase-related"/>
</dbReference>
<name>A0A2U2PL23_9SPHI</name>
<reference evidence="1 2" key="1">
    <citation type="submission" date="2018-04" db="EMBL/GenBank/DDBJ databases">
        <title>Pedobacter chongqingensis sp. nov., isolated from a rottenly hemp rope.</title>
        <authorList>
            <person name="Cai Y."/>
        </authorList>
    </citation>
    <scope>NUCLEOTIDE SEQUENCE [LARGE SCALE GENOMIC DNA]</scope>
    <source>
        <strain evidence="1 2">FJ4-8</strain>
    </source>
</reference>
<sequence length="823" mass="92229">MPKRFRPLLSFVLLSLNAIGQQVRPAASAEIHHKLLQLNKLVNVLYFAAHPDDENTRLLSWLVHDQNVRTAYLSLTRGDGGQNILGREQSAALGLIRTYELLEARKIDGAEQFFTRAVDFGFSKNHNETFKHWNQSVLTGDAVWTIRSFRPDIIICRFPPDARAGHGQHAASAIVAAEAFKAAGDKKRYPEQLKYSTPWQPKRLLLNTYRFGTNNTLSESQFKLATGQYKPQLGMGYSELAGISRSVHRSQGAGTPSVAGIQSEYFLLTDGQAMSSTLFDGIDITWNRVGRKDIGGQIENVIKNFNYSRPDLSLPDLLRIKKQIKEVKDPFWRKEKLKEIDQLILDCSGLMTELYCNQPEAVAGSDLSFSFNSIARSEVAVQLESLQWQGGTAQLNRRLANDSLFSANYKIKIPEGTPVSEPYWLSRPGKDAFHYDLPADTLNGIPASEANPGAVLKLKIGGEPFMVRIPLSYKRLDPVKGDLAEALRIVPAVITGFTGALLIRDEKGDLNGSVRLHAMKDINGELSLIADTRPVFKQDNISLRTGQDTVIQFHLETKQMTEAGTSGDGFTLKAVFQSGDFRFDRLQHLIRYDHIPTLQYFTPSDAKVLNQTWKCSARKIGYIEGAGDFTADFLRLAGLDVVVLKDENFISAAGLEQFDAIITGIRAVNTEKKMAYWLPVLHQYVKNGGTLVMQYNTLQDLAAGNIGPYPFSLANLRVTEEDAKVEFTDPSHRLLNYPNKITESDFRGWVQERGLYFPSQWDDRYETLFSMHDEDEQPLKGSTLYTRYGKGHYIYSSLSFFRQLPAGNTGAVRLLMNMLSAGK</sequence>
<dbReference type="EMBL" id="QEAS01000002">
    <property type="protein sequence ID" value="PWG82105.1"/>
    <property type="molecule type" value="Genomic_DNA"/>
</dbReference>
<dbReference type="OrthoDB" id="9759749at2"/>
<dbReference type="Gene3D" id="3.40.50.10320">
    <property type="entry name" value="LmbE-like"/>
    <property type="match status" value="1"/>
</dbReference>
<dbReference type="Proteomes" id="UP000245647">
    <property type="component" value="Unassembled WGS sequence"/>
</dbReference>
<accession>A0A2U2PL23</accession>
<evidence type="ECO:0000313" key="2">
    <source>
        <dbReference type="Proteomes" id="UP000245647"/>
    </source>
</evidence>
<evidence type="ECO:0000313" key="1">
    <source>
        <dbReference type="EMBL" id="PWG82105.1"/>
    </source>
</evidence>
<dbReference type="InterPro" id="IPR029062">
    <property type="entry name" value="Class_I_gatase-like"/>
</dbReference>
<dbReference type="Pfam" id="PF02585">
    <property type="entry name" value="PIG-L"/>
    <property type="match status" value="1"/>
</dbReference>
<dbReference type="AlphaFoldDB" id="A0A2U2PL23"/>
<organism evidence="1 2">
    <name type="scientific">Pararcticibacter amylolyticus</name>
    <dbReference type="NCBI Taxonomy" id="2173175"/>
    <lineage>
        <taxon>Bacteria</taxon>
        <taxon>Pseudomonadati</taxon>
        <taxon>Bacteroidota</taxon>
        <taxon>Sphingobacteriia</taxon>
        <taxon>Sphingobacteriales</taxon>
        <taxon>Sphingobacteriaceae</taxon>
        <taxon>Pararcticibacter</taxon>
    </lineage>
</organism>
<protein>
    <submittedName>
        <fullName evidence="1">PIG-L family deacetylase</fullName>
    </submittedName>
</protein>
<dbReference type="SUPFAM" id="SSF102588">
    <property type="entry name" value="LmbE-like"/>
    <property type="match status" value="1"/>
</dbReference>
<keyword evidence="2" id="KW-1185">Reference proteome</keyword>
<dbReference type="RefSeq" id="WP_109414382.1">
    <property type="nucleotide sequence ID" value="NZ_QEAS01000002.1"/>
</dbReference>
<dbReference type="SUPFAM" id="SSF52317">
    <property type="entry name" value="Class I glutamine amidotransferase-like"/>
    <property type="match status" value="1"/>
</dbReference>
<proteinExistence type="predicted"/>
<gene>
    <name evidence="1" type="ORF">DDR33_03565</name>
</gene>
<comment type="caution">
    <text evidence="1">The sequence shown here is derived from an EMBL/GenBank/DDBJ whole genome shotgun (WGS) entry which is preliminary data.</text>
</comment>
<dbReference type="InterPro" id="IPR024078">
    <property type="entry name" value="LmbE-like_dom_sf"/>
</dbReference>